<dbReference type="Pfam" id="PF12796">
    <property type="entry name" value="Ank_2"/>
    <property type="match status" value="1"/>
</dbReference>
<dbReference type="SMART" id="SM00248">
    <property type="entry name" value="ANK"/>
    <property type="match status" value="3"/>
</dbReference>
<name>A0A232F6R4_9HYME</name>
<dbReference type="Proteomes" id="UP000215335">
    <property type="component" value="Unassembled WGS sequence"/>
</dbReference>
<dbReference type="Pfam" id="PF00023">
    <property type="entry name" value="Ank"/>
    <property type="match status" value="1"/>
</dbReference>
<dbReference type="SUPFAM" id="SSF48403">
    <property type="entry name" value="Ankyrin repeat"/>
    <property type="match status" value="1"/>
</dbReference>
<dbReference type="EMBL" id="NNAY01000871">
    <property type="protein sequence ID" value="OXU26128.1"/>
    <property type="molecule type" value="Genomic_DNA"/>
</dbReference>
<dbReference type="PROSITE" id="PS50088">
    <property type="entry name" value="ANK_REPEAT"/>
    <property type="match status" value="1"/>
</dbReference>
<organism evidence="4 5">
    <name type="scientific">Trichomalopsis sarcophagae</name>
    <dbReference type="NCBI Taxonomy" id="543379"/>
    <lineage>
        <taxon>Eukaryota</taxon>
        <taxon>Metazoa</taxon>
        <taxon>Ecdysozoa</taxon>
        <taxon>Arthropoda</taxon>
        <taxon>Hexapoda</taxon>
        <taxon>Insecta</taxon>
        <taxon>Pterygota</taxon>
        <taxon>Neoptera</taxon>
        <taxon>Endopterygota</taxon>
        <taxon>Hymenoptera</taxon>
        <taxon>Apocrita</taxon>
        <taxon>Proctotrupomorpha</taxon>
        <taxon>Chalcidoidea</taxon>
        <taxon>Pteromalidae</taxon>
        <taxon>Pteromalinae</taxon>
        <taxon>Trichomalopsis</taxon>
    </lineage>
</organism>
<dbReference type="Gene3D" id="1.25.40.20">
    <property type="entry name" value="Ankyrin repeat-containing domain"/>
    <property type="match status" value="2"/>
</dbReference>
<sequence>ASLILFASDYDQVALLVARGANLNAKTNTQKTPLHCAAINKDPRSSQNILKLLQKCNVNELKLGTVEDLKLMTSAGGDVNLLNYFGESVLYSAVANKNPEICRYLIRNNKRNVNRHCFLGLYPLHIACKAGHEEVATALIEAG</sequence>
<dbReference type="InterPro" id="IPR050889">
    <property type="entry name" value="Dendritic_Spine_Reg/Scaffold"/>
</dbReference>
<evidence type="ECO:0000256" key="1">
    <source>
        <dbReference type="ARBA" id="ARBA00022737"/>
    </source>
</evidence>
<keyword evidence="1" id="KW-0677">Repeat</keyword>
<protein>
    <submittedName>
        <fullName evidence="4">Uncharacterized protein</fullName>
    </submittedName>
</protein>
<reference evidence="4 5" key="1">
    <citation type="journal article" date="2017" name="Curr. Biol.">
        <title>The Evolution of Venom by Co-option of Single-Copy Genes.</title>
        <authorList>
            <person name="Martinson E.O."/>
            <person name="Mrinalini"/>
            <person name="Kelkar Y.D."/>
            <person name="Chang C.H."/>
            <person name="Werren J.H."/>
        </authorList>
    </citation>
    <scope>NUCLEOTIDE SEQUENCE [LARGE SCALE GENOMIC DNA]</scope>
    <source>
        <strain evidence="4 5">Alberta</strain>
        <tissue evidence="4">Whole body</tissue>
    </source>
</reference>
<dbReference type="InterPro" id="IPR002110">
    <property type="entry name" value="Ankyrin_rpt"/>
</dbReference>
<keyword evidence="2 3" id="KW-0040">ANK repeat</keyword>
<feature type="repeat" description="ANK" evidence="3">
    <location>
        <begin position="119"/>
        <end position="143"/>
    </location>
</feature>
<evidence type="ECO:0000313" key="4">
    <source>
        <dbReference type="EMBL" id="OXU26128.1"/>
    </source>
</evidence>
<dbReference type="PANTHER" id="PTHR24166">
    <property type="entry name" value="ROLLING PEBBLES, ISOFORM B"/>
    <property type="match status" value="1"/>
</dbReference>
<evidence type="ECO:0000313" key="5">
    <source>
        <dbReference type="Proteomes" id="UP000215335"/>
    </source>
</evidence>
<dbReference type="InterPro" id="IPR036770">
    <property type="entry name" value="Ankyrin_rpt-contain_sf"/>
</dbReference>
<feature type="non-terminal residue" evidence="4">
    <location>
        <position position="1"/>
    </location>
</feature>
<gene>
    <name evidence="4" type="ORF">TSAR_003306</name>
</gene>
<keyword evidence="5" id="KW-1185">Reference proteome</keyword>
<evidence type="ECO:0000256" key="3">
    <source>
        <dbReference type="PROSITE-ProRule" id="PRU00023"/>
    </source>
</evidence>
<accession>A0A232F6R4</accession>
<evidence type="ECO:0000256" key="2">
    <source>
        <dbReference type="ARBA" id="ARBA00023043"/>
    </source>
</evidence>
<proteinExistence type="predicted"/>
<dbReference type="PANTHER" id="PTHR24166:SF48">
    <property type="entry name" value="PROTEIN VAPYRIN"/>
    <property type="match status" value="1"/>
</dbReference>
<dbReference type="PROSITE" id="PS50297">
    <property type="entry name" value="ANK_REP_REGION"/>
    <property type="match status" value="1"/>
</dbReference>
<comment type="caution">
    <text evidence="4">The sequence shown here is derived from an EMBL/GenBank/DDBJ whole genome shotgun (WGS) entry which is preliminary data.</text>
</comment>
<dbReference type="AlphaFoldDB" id="A0A232F6R4"/>